<proteinExistence type="predicted"/>
<comment type="caution">
    <text evidence="2">The sequence shown here is derived from an EMBL/GenBank/DDBJ whole genome shotgun (WGS) entry which is preliminary data.</text>
</comment>
<name>A0A0F9EUP0_9ZZZZ</name>
<accession>A0A0F9EUP0</accession>
<protein>
    <submittedName>
        <fullName evidence="2">Uncharacterized protein</fullName>
    </submittedName>
</protein>
<evidence type="ECO:0000313" key="2">
    <source>
        <dbReference type="EMBL" id="KKL69996.1"/>
    </source>
</evidence>
<gene>
    <name evidence="2" type="ORF">LCGC14_2109350</name>
</gene>
<evidence type="ECO:0000256" key="1">
    <source>
        <dbReference type="SAM" id="MobiDB-lite"/>
    </source>
</evidence>
<dbReference type="EMBL" id="LAZR01026028">
    <property type="protein sequence ID" value="KKL69996.1"/>
    <property type="molecule type" value="Genomic_DNA"/>
</dbReference>
<reference evidence="2" key="1">
    <citation type="journal article" date="2015" name="Nature">
        <title>Complex archaea that bridge the gap between prokaryotes and eukaryotes.</title>
        <authorList>
            <person name="Spang A."/>
            <person name="Saw J.H."/>
            <person name="Jorgensen S.L."/>
            <person name="Zaremba-Niedzwiedzka K."/>
            <person name="Martijn J."/>
            <person name="Lind A.E."/>
            <person name="van Eijk R."/>
            <person name="Schleper C."/>
            <person name="Guy L."/>
            <person name="Ettema T.J."/>
        </authorList>
    </citation>
    <scope>NUCLEOTIDE SEQUENCE</scope>
</reference>
<dbReference type="AlphaFoldDB" id="A0A0F9EUP0"/>
<feature type="region of interest" description="Disordered" evidence="1">
    <location>
        <begin position="148"/>
        <end position="171"/>
    </location>
</feature>
<sequence length="324" mass="35961">MKDTDSTMRPRRELDAEQMSKIIDGAATPDAAPPKEVPLELRPIDAGYHHRREKEAVKLAKAKENLEAALPSDAAQPTDCVDCGRHYGNEYGFPDLVLPNEVWAAISPRGDGGGMLCPSCICKRLADRGFEDVPAVFRSGPCCVLAHPDDAPRPDKASQGSTVSGGERPEQVEDAPWISQYFRRQLERALVLIRRNVLPVDLPNAESRLQEAIRFLDTHPEDAPEGPWFVEHKDGCLQPAVFREAPFRVAFTGTWKECVAVRDILNCPKDAPGGPWEAVHDGKKRKTTVQLYRRPDNRYIRGLETAAEAIAVRDALNRLKGVET</sequence>
<organism evidence="2">
    <name type="scientific">marine sediment metagenome</name>
    <dbReference type="NCBI Taxonomy" id="412755"/>
    <lineage>
        <taxon>unclassified sequences</taxon>
        <taxon>metagenomes</taxon>
        <taxon>ecological metagenomes</taxon>
    </lineage>
</organism>